<reference evidence="13 14" key="1">
    <citation type="journal article" date="2010" name="Science">
        <title>Genomic comparison of the ants Camponotus floridanus and Harpegnathos saltator.</title>
        <authorList>
            <person name="Bonasio R."/>
            <person name="Zhang G."/>
            <person name="Ye C."/>
            <person name="Mutti N.S."/>
            <person name="Fang X."/>
            <person name="Qin N."/>
            <person name="Donahue G."/>
            <person name="Yang P."/>
            <person name="Li Q."/>
            <person name="Li C."/>
            <person name="Zhang P."/>
            <person name="Huang Z."/>
            <person name="Berger S.L."/>
            <person name="Reinberg D."/>
            <person name="Wang J."/>
            <person name="Liebig J."/>
        </authorList>
    </citation>
    <scope>NUCLEOTIDE SEQUENCE [LARGE SCALE GENOMIC DNA]</scope>
    <source>
        <strain evidence="14">C129</strain>
    </source>
</reference>
<dbReference type="Gene3D" id="1.10.630.10">
    <property type="entry name" value="Cytochrome P450"/>
    <property type="match status" value="1"/>
</dbReference>
<protein>
    <submittedName>
        <fullName evidence="13">Probable cytochrome P450 6g2</fullName>
    </submittedName>
</protein>
<keyword evidence="8" id="KW-0492">Microsome</keyword>
<keyword evidence="11" id="KW-0503">Monooxygenase</keyword>
<dbReference type="Proteomes" id="UP000000311">
    <property type="component" value="Unassembled WGS sequence"/>
</dbReference>
<evidence type="ECO:0000256" key="6">
    <source>
        <dbReference type="ARBA" id="ARBA00022723"/>
    </source>
</evidence>
<organism evidence="14">
    <name type="scientific">Camponotus floridanus</name>
    <name type="common">Florida carpenter ant</name>
    <dbReference type="NCBI Taxonomy" id="104421"/>
    <lineage>
        <taxon>Eukaryota</taxon>
        <taxon>Metazoa</taxon>
        <taxon>Ecdysozoa</taxon>
        <taxon>Arthropoda</taxon>
        <taxon>Hexapoda</taxon>
        <taxon>Insecta</taxon>
        <taxon>Pterygota</taxon>
        <taxon>Neoptera</taxon>
        <taxon>Endopterygota</taxon>
        <taxon>Hymenoptera</taxon>
        <taxon>Apocrita</taxon>
        <taxon>Aculeata</taxon>
        <taxon>Formicoidea</taxon>
        <taxon>Formicidae</taxon>
        <taxon>Formicinae</taxon>
        <taxon>Camponotus</taxon>
    </lineage>
</organism>
<dbReference type="GO" id="GO:0005506">
    <property type="term" value="F:iron ion binding"/>
    <property type="evidence" value="ECO:0007669"/>
    <property type="project" value="InterPro"/>
</dbReference>
<keyword evidence="10" id="KW-0408">Iron</keyword>
<dbReference type="GO" id="GO:0016705">
    <property type="term" value="F:oxidoreductase activity, acting on paired donors, with incorporation or reduction of molecular oxygen"/>
    <property type="evidence" value="ECO:0007669"/>
    <property type="project" value="InterPro"/>
</dbReference>
<dbReference type="PANTHER" id="PTHR24292">
    <property type="entry name" value="CYTOCHROME P450"/>
    <property type="match status" value="1"/>
</dbReference>
<evidence type="ECO:0000256" key="10">
    <source>
        <dbReference type="ARBA" id="ARBA00023004"/>
    </source>
</evidence>
<evidence type="ECO:0000256" key="4">
    <source>
        <dbReference type="ARBA" id="ARBA00010617"/>
    </source>
</evidence>
<evidence type="ECO:0000313" key="14">
    <source>
        <dbReference type="Proteomes" id="UP000000311"/>
    </source>
</evidence>
<evidence type="ECO:0000256" key="12">
    <source>
        <dbReference type="ARBA" id="ARBA00023136"/>
    </source>
</evidence>
<dbReference type="InterPro" id="IPR050476">
    <property type="entry name" value="Insect_CytP450_Detox"/>
</dbReference>
<dbReference type="GO" id="GO:0020037">
    <property type="term" value="F:heme binding"/>
    <property type="evidence" value="ECO:0007669"/>
    <property type="project" value="InterPro"/>
</dbReference>
<dbReference type="AlphaFoldDB" id="E2AFX0"/>
<evidence type="ECO:0000256" key="3">
    <source>
        <dbReference type="ARBA" id="ARBA00004586"/>
    </source>
</evidence>
<keyword evidence="6" id="KW-0479">Metal-binding</keyword>
<keyword evidence="7" id="KW-0256">Endoplasmic reticulum</keyword>
<accession>E2AFX0</accession>
<dbReference type="GO" id="GO:0004497">
    <property type="term" value="F:monooxygenase activity"/>
    <property type="evidence" value="ECO:0007669"/>
    <property type="project" value="UniProtKB-KW"/>
</dbReference>
<dbReference type="PANTHER" id="PTHR24292:SF45">
    <property type="entry name" value="CYTOCHROME P450 6G1-RELATED"/>
    <property type="match status" value="1"/>
</dbReference>
<evidence type="ECO:0000256" key="7">
    <source>
        <dbReference type="ARBA" id="ARBA00022824"/>
    </source>
</evidence>
<evidence type="ECO:0000256" key="1">
    <source>
        <dbReference type="ARBA" id="ARBA00001971"/>
    </source>
</evidence>
<dbReference type="SUPFAM" id="SSF48264">
    <property type="entry name" value="Cytochrome P450"/>
    <property type="match status" value="1"/>
</dbReference>
<dbReference type="OMA" id="EWKMIRT"/>
<evidence type="ECO:0000256" key="5">
    <source>
        <dbReference type="ARBA" id="ARBA00022617"/>
    </source>
</evidence>
<evidence type="ECO:0000256" key="9">
    <source>
        <dbReference type="ARBA" id="ARBA00023002"/>
    </source>
</evidence>
<gene>
    <name evidence="13" type="ORF">EAG_00165</name>
</gene>
<keyword evidence="5" id="KW-0349">Heme</keyword>
<feature type="non-terminal residue" evidence="13">
    <location>
        <position position="90"/>
    </location>
</feature>
<feature type="non-terminal residue" evidence="13">
    <location>
        <position position="1"/>
    </location>
</feature>
<dbReference type="InParanoid" id="E2AFX0"/>
<evidence type="ECO:0000256" key="2">
    <source>
        <dbReference type="ARBA" id="ARBA00004524"/>
    </source>
</evidence>
<evidence type="ECO:0000313" key="13">
    <source>
        <dbReference type="EMBL" id="EFN67669.1"/>
    </source>
</evidence>
<keyword evidence="12" id="KW-0472">Membrane</keyword>
<proteinExistence type="inferred from homology"/>
<keyword evidence="14" id="KW-1185">Reference proteome</keyword>
<dbReference type="InterPro" id="IPR036396">
    <property type="entry name" value="Cyt_P450_sf"/>
</dbReference>
<sequence length="90" mass="10808">KKAPAYFLKELYDQAKGLPYIGFYVLDKPFLLVRDRELIKNILIKDFNIFYDRYNIAYPDDQLGCNNLFFIRNPVWKMLRMKLTPFFTSG</sequence>
<comment type="cofactor">
    <cofactor evidence="1">
        <name>heme</name>
        <dbReference type="ChEBI" id="CHEBI:30413"/>
    </cofactor>
</comment>
<dbReference type="GO" id="GO:0005789">
    <property type="term" value="C:endoplasmic reticulum membrane"/>
    <property type="evidence" value="ECO:0007669"/>
    <property type="project" value="UniProtKB-SubCell"/>
</dbReference>
<comment type="similarity">
    <text evidence="4">Belongs to the cytochrome P450 family.</text>
</comment>
<keyword evidence="9" id="KW-0560">Oxidoreductase</keyword>
<comment type="subcellular location">
    <subcellularLocation>
        <location evidence="3">Endoplasmic reticulum membrane</location>
    </subcellularLocation>
    <subcellularLocation>
        <location evidence="2">Microsome membrane</location>
    </subcellularLocation>
</comment>
<evidence type="ECO:0000256" key="11">
    <source>
        <dbReference type="ARBA" id="ARBA00023033"/>
    </source>
</evidence>
<dbReference type="EMBL" id="GL439171">
    <property type="protein sequence ID" value="EFN67669.1"/>
    <property type="molecule type" value="Genomic_DNA"/>
</dbReference>
<name>E2AFX0_CAMFO</name>
<evidence type="ECO:0000256" key="8">
    <source>
        <dbReference type="ARBA" id="ARBA00022848"/>
    </source>
</evidence>